<protein>
    <submittedName>
        <fullName evidence="1">Uncharacterized protein</fullName>
    </submittedName>
</protein>
<dbReference type="Proteomes" id="UP001596409">
    <property type="component" value="Unassembled WGS sequence"/>
</dbReference>
<name>A0ABW2E152_9ACTN</name>
<keyword evidence="2" id="KW-1185">Reference proteome</keyword>
<accession>A0ABW2E152</accession>
<sequence>MSRRARGAELRDGRLLELGCEFPFTVDGITPGSKFYAVEVSHRGGPTGTEDELCAGGPVFTLGG</sequence>
<dbReference type="RefSeq" id="WP_189868807.1">
    <property type="nucleotide sequence ID" value="NZ_BMWA01000002.1"/>
</dbReference>
<evidence type="ECO:0000313" key="2">
    <source>
        <dbReference type="Proteomes" id="UP001596409"/>
    </source>
</evidence>
<organism evidence="1 2">
    <name type="scientific">Streptomyces viridiviolaceus</name>
    <dbReference type="NCBI Taxonomy" id="68282"/>
    <lineage>
        <taxon>Bacteria</taxon>
        <taxon>Bacillati</taxon>
        <taxon>Actinomycetota</taxon>
        <taxon>Actinomycetes</taxon>
        <taxon>Kitasatosporales</taxon>
        <taxon>Streptomycetaceae</taxon>
        <taxon>Streptomyces</taxon>
    </lineage>
</organism>
<reference evidence="2" key="1">
    <citation type="journal article" date="2019" name="Int. J. Syst. Evol. Microbiol.">
        <title>The Global Catalogue of Microorganisms (GCM) 10K type strain sequencing project: providing services to taxonomists for standard genome sequencing and annotation.</title>
        <authorList>
            <consortium name="The Broad Institute Genomics Platform"/>
            <consortium name="The Broad Institute Genome Sequencing Center for Infectious Disease"/>
            <person name="Wu L."/>
            <person name="Ma J."/>
        </authorList>
    </citation>
    <scope>NUCLEOTIDE SEQUENCE [LARGE SCALE GENOMIC DNA]</scope>
    <source>
        <strain evidence="2">JCM 4855</strain>
    </source>
</reference>
<proteinExistence type="predicted"/>
<dbReference type="EMBL" id="JBHSYM010000036">
    <property type="protein sequence ID" value="MFC7013673.1"/>
    <property type="molecule type" value="Genomic_DNA"/>
</dbReference>
<gene>
    <name evidence="1" type="ORF">ACFQMH_18500</name>
</gene>
<comment type="caution">
    <text evidence="1">The sequence shown here is derived from an EMBL/GenBank/DDBJ whole genome shotgun (WGS) entry which is preliminary data.</text>
</comment>
<evidence type="ECO:0000313" key="1">
    <source>
        <dbReference type="EMBL" id="MFC7013673.1"/>
    </source>
</evidence>